<evidence type="ECO:0000256" key="1">
    <source>
        <dbReference type="SAM" id="Phobius"/>
    </source>
</evidence>
<dbReference type="KEGG" id="fsa:C5Q98_03900"/>
<protein>
    <submittedName>
        <fullName evidence="2">Uncharacterized protein</fullName>
    </submittedName>
</protein>
<feature type="transmembrane region" description="Helical" evidence="1">
    <location>
        <begin position="12"/>
        <end position="33"/>
    </location>
</feature>
<proteinExistence type="predicted"/>
<organism evidence="2 3">
    <name type="scientific">Fastidiosipila sanguinis</name>
    <dbReference type="NCBI Taxonomy" id="236753"/>
    <lineage>
        <taxon>Bacteria</taxon>
        <taxon>Bacillati</taxon>
        <taxon>Bacillota</taxon>
        <taxon>Clostridia</taxon>
        <taxon>Eubacteriales</taxon>
        <taxon>Oscillospiraceae</taxon>
        <taxon>Fastidiosipila</taxon>
    </lineage>
</organism>
<gene>
    <name evidence="2" type="ORF">C5Q98_03900</name>
</gene>
<feature type="transmembrane region" description="Helical" evidence="1">
    <location>
        <begin position="238"/>
        <end position="266"/>
    </location>
</feature>
<sequence length="402" mass="46454">MKGLTRLELKKIIHSNSAILLVIFFLIILSSIVSISSVDIIDNNGEFYSGIGGWKILSEQAKVSDGYVTKEYMLKEKERYDRSNGKPYIEGTRKEDRKLGLKLVYPQDFLFMTLNAPYGQDILTTYIDMNLTEQEMEDFYVNWPKTVIEVLKRTETPYSDQEYKLIYSKAKAVEEPFYYAYNMGWQAFSNSLEQTWWGFAIFLSVLFASAFQKNSTVGMSEITLYNRESRKKLYGHKIFAQLLFGASIYLMYILSILLIVGVIYGLHGWNSSIQFIDSVNIFSLKVWQGILFKIAVGLIATFIYVYFISFLSLLLKNDKGTIVVFTLLEVLLTYKSNWLANTSEVVFNLLPQNFIRGILSTNKLFFIGDQIVPYGFVTIMVGCLYILILEFASKWLLRNYYI</sequence>
<evidence type="ECO:0000313" key="3">
    <source>
        <dbReference type="Proteomes" id="UP000237947"/>
    </source>
</evidence>
<reference evidence="3" key="1">
    <citation type="submission" date="2018-02" db="EMBL/GenBank/DDBJ databases">
        <authorList>
            <person name="Holder M.E."/>
            <person name="Ajami N.J."/>
            <person name="Petrosino J.F."/>
        </authorList>
    </citation>
    <scope>NUCLEOTIDE SEQUENCE [LARGE SCALE GENOMIC DNA]</scope>
    <source>
        <strain evidence="3">CCUG 47711</strain>
    </source>
</reference>
<keyword evidence="1" id="KW-1133">Transmembrane helix</keyword>
<feature type="transmembrane region" description="Helical" evidence="1">
    <location>
        <begin position="286"/>
        <end position="315"/>
    </location>
</feature>
<feature type="transmembrane region" description="Helical" evidence="1">
    <location>
        <begin position="371"/>
        <end position="392"/>
    </location>
</feature>
<dbReference type="Proteomes" id="UP000237947">
    <property type="component" value="Chromosome"/>
</dbReference>
<evidence type="ECO:0000313" key="2">
    <source>
        <dbReference type="EMBL" id="AVM42418.1"/>
    </source>
</evidence>
<keyword evidence="1" id="KW-0812">Transmembrane</keyword>
<dbReference type="RefSeq" id="WP_106012397.1">
    <property type="nucleotide sequence ID" value="NZ_CP027226.1"/>
</dbReference>
<feature type="transmembrane region" description="Helical" evidence="1">
    <location>
        <begin position="322"/>
        <end position="340"/>
    </location>
</feature>
<feature type="transmembrane region" description="Helical" evidence="1">
    <location>
        <begin position="196"/>
        <end position="217"/>
    </location>
</feature>
<name>A0A2S0KN22_9FIRM</name>
<dbReference type="EMBL" id="CP027226">
    <property type="protein sequence ID" value="AVM42418.1"/>
    <property type="molecule type" value="Genomic_DNA"/>
</dbReference>
<dbReference type="OrthoDB" id="1692816at2"/>
<keyword evidence="3" id="KW-1185">Reference proteome</keyword>
<keyword evidence="1" id="KW-0472">Membrane</keyword>
<dbReference type="AlphaFoldDB" id="A0A2S0KN22"/>
<accession>A0A2S0KN22</accession>